<dbReference type="GO" id="GO:0016985">
    <property type="term" value="F:mannan endo-1,4-beta-mannosidase activity"/>
    <property type="evidence" value="ECO:0007669"/>
    <property type="project" value="UniProtKB-EC"/>
</dbReference>
<evidence type="ECO:0000256" key="6">
    <source>
        <dbReference type="ARBA" id="ARBA00022729"/>
    </source>
</evidence>
<evidence type="ECO:0000259" key="12">
    <source>
        <dbReference type="PROSITE" id="PS51164"/>
    </source>
</evidence>
<feature type="region of interest" description="Disordered" evidence="10">
    <location>
        <begin position="62"/>
        <end position="109"/>
    </location>
</feature>
<comment type="subcellular location">
    <subcellularLocation>
        <location evidence="2">Secreted</location>
    </subcellularLocation>
</comment>
<evidence type="ECO:0000256" key="11">
    <source>
        <dbReference type="SAM" id="SignalP"/>
    </source>
</evidence>
<dbReference type="GO" id="GO:0030248">
    <property type="term" value="F:cellulose binding"/>
    <property type="evidence" value="ECO:0007669"/>
    <property type="project" value="InterPro"/>
</dbReference>
<dbReference type="Proteomes" id="UP000053477">
    <property type="component" value="Unassembled WGS sequence"/>
</dbReference>
<evidence type="ECO:0000256" key="1">
    <source>
        <dbReference type="ARBA" id="ARBA00001678"/>
    </source>
</evidence>
<feature type="compositionally biased region" description="Low complexity" evidence="10">
    <location>
        <begin position="62"/>
        <end position="84"/>
    </location>
</feature>
<dbReference type="Gene3D" id="3.20.20.80">
    <property type="entry name" value="Glycosidases"/>
    <property type="match status" value="1"/>
</dbReference>
<dbReference type="EC" id="3.2.1.78" evidence="4"/>
<evidence type="ECO:0000256" key="3">
    <source>
        <dbReference type="ARBA" id="ARBA00005641"/>
    </source>
</evidence>
<dbReference type="STRING" id="27342.A0A0H2RL17"/>
<evidence type="ECO:0000256" key="4">
    <source>
        <dbReference type="ARBA" id="ARBA00012706"/>
    </source>
</evidence>
<dbReference type="Pfam" id="PF00734">
    <property type="entry name" value="CBM_1"/>
    <property type="match status" value="1"/>
</dbReference>
<dbReference type="InterPro" id="IPR045053">
    <property type="entry name" value="MAN-like"/>
</dbReference>
<feature type="domain" description="CBM1" evidence="12">
    <location>
        <begin position="19"/>
        <end position="55"/>
    </location>
</feature>
<evidence type="ECO:0000256" key="8">
    <source>
        <dbReference type="ARBA" id="ARBA00023295"/>
    </source>
</evidence>
<dbReference type="SUPFAM" id="SSF57180">
    <property type="entry name" value="Cellulose-binding domain"/>
    <property type="match status" value="1"/>
</dbReference>
<dbReference type="SMART" id="SM00236">
    <property type="entry name" value="fCBD"/>
    <property type="match status" value="1"/>
</dbReference>
<evidence type="ECO:0000313" key="13">
    <source>
        <dbReference type="EMBL" id="KLO05501.1"/>
    </source>
</evidence>
<organism evidence="13 14">
    <name type="scientific">Schizopora paradoxa</name>
    <dbReference type="NCBI Taxonomy" id="27342"/>
    <lineage>
        <taxon>Eukaryota</taxon>
        <taxon>Fungi</taxon>
        <taxon>Dikarya</taxon>
        <taxon>Basidiomycota</taxon>
        <taxon>Agaricomycotina</taxon>
        <taxon>Agaricomycetes</taxon>
        <taxon>Hymenochaetales</taxon>
        <taxon>Schizoporaceae</taxon>
        <taxon>Schizopora</taxon>
    </lineage>
</organism>
<keyword evidence="6 11" id="KW-0732">Signal</keyword>
<keyword evidence="5" id="KW-0964">Secreted</keyword>
<dbReference type="GO" id="GO:0046355">
    <property type="term" value="P:mannan catabolic process"/>
    <property type="evidence" value="ECO:0007669"/>
    <property type="project" value="UniProtKB-ARBA"/>
</dbReference>
<keyword evidence="8 9" id="KW-0326">Glycosidase</keyword>
<comment type="catalytic activity">
    <reaction evidence="1">
        <text>Random hydrolysis of (1-&gt;4)-beta-D-mannosidic linkages in mannans, galactomannans and glucomannans.</text>
        <dbReference type="EC" id="3.2.1.78"/>
    </reaction>
</comment>
<evidence type="ECO:0000256" key="5">
    <source>
        <dbReference type="ARBA" id="ARBA00022525"/>
    </source>
</evidence>
<dbReference type="InterPro" id="IPR000254">
    <property type="entry name" value="CBD"/>
</dbReference>
<dbReference type="InParanoid" id="A0A0H2RL17"/>
<comment type="similarity">
    <text evidence="3 9">Belongs to the glycosyl hydrolase 5 (cellulase A) family.</text>
</comment>
<keyword evidence="7 9" id="KW-0378">Hydrolase</keyword>
<evidence type="ECO:0000256" key="10">
    <source>
        <dbReference type="SAM" id="MobiDB-lite"/>
    </source>
</evidence>
<dbReference type="PROSITE" id="PS00562">
    <property type="entry name" value="CBM1_1"/>
    <property type="match status" value="1"/>
</dbReference>
<evidence type="ECO:0000256" key="9">
    <source>
        <dbReference type="RuleBase" id="RU361153"/>
    </source>
</evidence>
<dbReference type="PANTHER" id="PTHR31451:SF39">
    <property type="entry name" value="MANNAN ENDO-1,4-BETA-MANNOSIDASE 1"/>
    <property type="match status" value="1"/>
</dbReference>
<dbReference type="OrthoDB" id="406631at2759"/>
<dbReference type="Pfam" id="PF00150">
    <property type="entry name" value="Cellulase"/>
    <property type="match status" value="1"/>
</dbReference>
<dbReference type="InterPro" id="IPR017853">
    <property type="entry name" value="GH"/>
</dbReference>
<dbReference type="AlphaFoldDB" id="A0A0H2RL17"/>
<evidence type="ECO:0000256" key="7">
    <source>
        <dbReference type="ARBA" id="ARBA00022801"/>
    </source>
</evidence>
<dbReference type="GO" id="GO:0005576">
    <property type="term" value="C:extracellular region"/>
    <property type="evidence" value="ECO:0007669"/>
    <property type="project" value="UniProtKB-SubCell"/>
</dbReference>
<proteinExistence type="inferred from homology"/>
<protein>
    <recommendedName>
        <fullName evidence="4">mannan endo-1,4-beta-mannosidase</fullName>
        <ecNumber evidence="4">3.2.1.78</ecNumber>
    </recommendedName>
</protein>
<dbReference type="PROSITE" id="PS51164">
    <property type="entry name" value="CBM1_2"/>
    <property type="match status" value="1"/>
</dbReference>
<name>A0A0H2RL17_9AGAM</name>
<reference evidence="13 14" key="1">
    <citation type="submission" date="2015-04" db="EMBL/GenBank/DDBJ databases">
        <title>Complete genome sequence of Schizopora paradoxa KUC8140, a cosmopolitan wood degrader in East Asia.</title>
        <authorList>
            <consortium name="DOE Joint Genome Institute"/>
            <person name="Min B."/>
            <person name="Park H."/>
            <person name="Jang Y."/>
            <person name="Kim J.-J."/>
            <person name="Kim K.H."/>
            <person name="Pangilinan J."/>
            <person name="Lipzen A."/>
            <person name="Riley R."/>
            <person name="Grigoriev I.V."/>
            <person name="Spatafora J.W."/>
            <person name="Choi I.-G."/>
        </authorList>
    </citation>
    <scope>NUCLEOTIDE SEQUENCE [LARGE SCALE GENOMIC DNA]</scope>
    <source>
        <strain evidence="13 14">KUC8140</strain>
    </source>
</reference>
<dbReference type="InterPro" id="IPR001547">
    <property type="entry name" value="Glyco_hydro_5"/>
</dbReference>
<keyword evidence="14" id="KW-1185">Reference proteome</keyword>
<feature type="signal peptide" evidence="11">
    <location>
        <begin position="1"/>
        <end position="19"/>
    </location>
</feature>
<evidence type="ECO:0000256" key="2">
    <source>
        <dbReference type="ARBA" id="ARBA00004613"/>
    </source>
</evidence>
<dbReference type="PANTHER" id="PTHR31451">
    <property type="match status" value="1"/>
</dbReference>
<dbReference type="EMBL" id="KQ086299">
    <property type="protein sequence ID" value="KLO05501.1"/>
    <property type="molecule type" value="Genomic_DNA"/>
</dbReference>
<dbReference type="SUPFAM" id="SSF51445">
    <property type="entry name" value="(Trans)glycosidases"/>
    <property type="match status" value="1"/>
</dbReference>
<sequence length="459" mass="48928">MTFGRSGLISLLCAAVALAQSPIWAQCGGDGFTGSTDCVSGTACTVLNTWFSQCIPVSVTSTIQSPPSSPSTSSVASSTPSSVSSPPPSPTSSSPQPTSTANDEGFVTTNGQKFSLNGEDYVVAGTNAYWLAQESDPDIETAFEDIVGAGLTTVRTMGFNDVTTPQEWGAYYQLWQNGTATFNTGAFGISRFDSVVASAKAHGIRLIVALVNNWSDFGGMDVYVSQLNPNGTHDTFYTDETIIAAYETYINNFVGRYVNETAIMAWELANEPRCAGSTGTPSANCDTTGSTINTWAQTISAYIKSIDPNHLVAIGDEGFFQEANPPTYPYAPYLGIDFVKNLEIPTLDFGTFHSYPESWGQQDNASAWGTQWIIDHATAQKNANKPVIMEEFGMLDNQADTYTGWWSDVVSSGLTGDLIWQAGSVLSDGPTPDDGYAVYPTGTIYPIMATAAAALKQRG</sequence>
<evidence type="ECO:0000313" key="14">
    <source>
        <dbReference type="Proteomes" id="UP000053477"/>
    </source>
</evidence>
<gene>
    <name evidence="13" type="ORF">SCHPADRAFT_839305</name>
</gene>
<feature type="compositionally biased region" description="Low complexity" evidence="10">
    <location>
        <begin position="91"/>
        <end position="100"/>
    </location>
</feature>
<accession>A0A0H2RL17</accession>
<feature type="chain" id="PRO_5005202003" description="mannan endo-1,4-beta-mannosidase" evidence="11">
    <location>
        <begin position="20"/>
        <end position="459"/>
    </location>
</feature>
<dbReference type="InterPro" id="IPR035971">
    <property type="entry name" value="CBD_sf"/>
</dbReference>